<organism evidence="1 2">
    <name type="scientific">Naganishia onofrii</name>
    <dbReference type="NCBI Taxonomy" id="1851511"/>
    <lineage>
        <taxon>Eukaryota</taxon>
        <taxon>Fungi</taxon>
        <taxon>Dikarya</taxon>
        <taxon>Basidiomycota</taxon>
        <taxon>Agaricomycotina</taxon>
        <taxon>Tremellomycetes</taxon>
        <taxon>Filobasidiales</taxon>
        <taxon>Filobasidiaceae</taxon>
        <taxon>Naganishia</taxon>
    </lineage>
</organism>
<reference evidence="1" key="1">
    <citation type="submission" date="2023-04" db="EMBL/GenBank/DDBJ databases">
        <title>Draft Genome sequencing of Naganishia species isolated from polar environments using Oxford Nanopore Technology.</title>
        <authorList>
            <person name="Leo P."/>
            <person name="Venkateswaran K."/>
        </authorList>
    </citation>
    <scope>NUCLEOTIDE SEQUENCE</scope>
    <source>
        <strain evidence="1">DBVPG 5303</strain>
    </source>
</reference>
<dbReference type="Proteomes" id="UP001234202">
    <property type="component" value="Unassembled WGS sequence"/>
</dbReference>
<comment type="caution">
    <text evidence="1">The sequence shown here is derived from an EMBL/GenBank/DDBJ whole genome shotgun (WGS) entry which is preliminary data.</text>
</comment>
<name>A0ACC2WW50_9TREE</name>
<accession>A0ACC2WW50</accession>
<proteinExistence type="predicted"/>
<dbReference type="EMBL" id="JASBWV010000044">
    <property type="protein sequence ID" value="KAJ9115366.1"/>
    <property type="molecule type" value="Genomic_DNA"/>
</dbReference>
<evidence type="ECO:0000313" key="1">
    <source>
        <dbReference type="EMBL" id="KAJ9115366.1"/>
    </source>
</evidence>
<keyword evidence="2" id="KW-1185">Reference proteome</keyword>
<gene>
    <name evidence="1" type="ORF">QFC24_006981</name>
</gene>
<evidence type="ECO:0000313" key="2">
    <source>
        <dbReference type="Proteomes" id="UP001234202"/>
    </source>
</evidence>
<sequence length="335" mass="37876">MAYTTESSNNLDLLNSLSRAGNGAESEMAEECSQDQPPAHLPMDIIITICEFLAGDHAFGTLGNVNIASAAVHIDTLPVLYETVLFDQLTGIVRREDQYPWSMMHKLLRRQAFRYTKFLFISDNIYEQCRLLFDNPSLWPKIAIRITFQKPLNRSDTVSQVRLLRSLHVRTVFQTVLSERMVGHVSKLILSWTLASEGSAVAPNPWKDMTYTEIQLHEPSLVGEPFVCDSFWNNIGLEMEMRSTAGLPMLFLLLKTFADSPPSHLADDDDCGRIRIRIGGVPSVTGWSMDRMCRRRQLDKPEFAVKLDLPMGGFEQFIQAVRLGSFNDTAEATDR</sequence>
<protein>
    <submittedName>
        <fullName evidence="1">Uncharacterized protein</fullName>
    </submittedName>
</protein>